<dbReference type="Proteomes" id="UP000265427">
    <property type="component" value="Unassembled WGS sequence"/>
</dbReference>
<dbReference type="GO" id="GO:0016567">
    <property type="term" value="P:protein ubiquitination"/>
    <property type="evidence" value="ECO:0007669"/>
    <property type="project" value="InterPro"/>
</dbReference>
<evidence type="ECO:0000259" key="1">
    <source>
        <dbReference type="PROSITE" id="PS51698"/>
    </source>
</evidence>
<dbReference type="PANTHER" id="PTHR46573">
    <property type="entry name" value="WD REPEAT, SAM AND U-BOX DOMAIN-CONTAINING PROTEIN 1"/>
    <property type="match status" value="1"/>
</dbReference>
<accession>A0A397AY51</accession>
<reference evidence="2 3" key="1">
    <citation type="submission" date="2018-08" db="EMBL/GenBank/DDBJ databases">
        <title>Aphanomyces genome sequencing and annotation.</title>
        <authorList>
            <person name="Minardi D."/>
            <person name="Oidtmann B."/>
            <person name="Van Der Giezen M."/>
            <person name="Studholme D.J."/>
        </authorList>
    </citation>
    <scope>NUCLEOTIDE SEQUENCE [LARGE SCALE GENOMIC DNA]</scope>
    <source>
        <strain evidence="2 3">Kv</strain>
    </source>
</reference>
<dbReference type="InterPro" id="IPR052085">
    <property type="entry name" value="WD-SAM-U-box"/>
</dbReference>
<evidence type="ECO:0000313" key="2">
    <source>
        <dbReference type="EMBL" id="RHY10968.1"/>
    </source>
</evidence>
<dbReference type="AlphaFoldDB" id="A0A397AY51"/>
<evidence type="ECO:0000313" key="3">
    <source>
        <dbReference type="Proteomes" id="UP000265427"/>
    </source>
</evidence>
<dbReference type="Gene3D" id="3.30.40.10">
    <property type="entry name" value="Zinc/RING finger domain, C3HC4 (zinc finger)"/>
    <property type="match status" value="1"/>
</dbReference>
<gene>
    <name evidence="2" type="ORF">DYB36_013080</name>
</gene>
<dbReference type="CDD" id="cd16655">
    <property type="entry name" value="RING-Ubox_WDSUB1-like"/>
    <property type="match status" value="1"/>
</dbReference>
<dbReference type="Pfam" id="PF04564">
    <property type="entry name" value="U-box"/>
    <property type="match status" value="1"/>
</dbReference>
<dbReference type="SUPFAM" id="SSF57850">
    <property type="entry name" value="RING/U-box"/>
    <property type="match status" value="1"/>
</dbReference>
<organism evidence="2 3">
    <name type="scientific">Aphanomyces astaci</name>
    <name type="common">Crayfish plague agent</name>
    <dbReference type="NCBI Taxonomy" id="112090"/>
    <lineage>
        <taxon>Eukaryota</taxon>
        <taxon>Sar</taxon>
        <taxon>Stramenopiles</taxon>
        <taxon>Oomycota</taxon>
        <taxon>Saprolegniomycetes</taxon>
        <taxon>Saprolegniales</taxon>
        <taxon>Verrucalvaceae</taxon>
        <taxon>Aphanomyces</taxon>
    </lineage>
</organism>
<dbReference type="InterPro" id="IPR013083">
    <property type="entry name" value="Znf_RING/FYVE/PHD"/>
</dbReference>
<proteinExistence type="predicted"/>
<dbReference type="SMART" id="SM00504">
    <property type="entry name" value="Ubox"/>
    <property type="match status" value="1"/>
</dbReference>
<comment type="caution">
    <text evidence="2">The sequence shown here is derived from an EMBL/GenBank/DDBJ whole genome shotgun (WGS) entry which is preliminary data.</text>
</comment>
<feature type="domain" description="U-box" evidence="1">
    <location>
        <begin position="3"/>
        <end position="76"/>
    </location>
</feature>
<dbReference type="VEuPathDB" id="FungiDB:H257_12843"/>
<protein>
    <recommendedName>
        <fullName evidence="1">U-box domain-containing protein</fullName>
    </recommendedName>
</protein>
<dbReference type="PANTHER" id="PTHR46573:SF1">
    <property type="entry name" value="WD REPEAT, SAM AND U-BOX DOMAIN-CONTAINING PROTEIN 1"/>
    <property type="match status" value="1"/>
</dbReference>
<dbReference type="GO" id="GO:0004842">
    <property type="term" value="F:ubiquitin-protein transferase activity"/>
    <property type="evidence" value="ECO:0007669"/>
    <property type="project" value="InterPro"/>
</dbReference>
<dbReference type="EMBL" id="QUSZ01005167">
    <property type="protein sequence ID" value="RHY10968.1"/>
    <property type="molecule type" value="Genomic_DNA"/>
</dbReference>
<sequence length="605" mass="67505">MEDHLHSFVCPITHDVMEDPVVACDGHSYERASISMWFRDNNTSPITNASVHHKHLIPNHTLKKAINEFRERFAPFFDTESSTAALPSGQVLPMLEALPERGTFLYIVVHQPMPVYVAPSFITAQSTLLLVDTIVLGKERLYGEDNVIFVELSGHHEGQYVHECTRDGSPCLQRLEVTETSLAFMVTSPAPLSLWPSHAVPSSTLYKAYPYDVVSIEATIRDLNGRMYGRLEQSKLWACLDRRHFTELDIEFTPELYLLKQETELRSNANRTNLGVPLLALPAYSIVESDAMFMLRADDSPSSSTSIYVRTTASHGRGFVRGWVALPSSLSMHAPPPRLAEGPAGKHIQLVLQQAGAVALVLDEVQESGDVSQRLLTRNLPRRFERQLLNCVQRANSVNSTTKLILKSDLLYTLGRRIHRMALGPRGEWYCSGARPDGSGECCWASGDLPARFHADMQPNSLVSFGGDNEYAMVLGTGGVSSSNVSTKLLQNLTKARRVHMMLLARYGGYVIKDNVGMDLSCLDPAFEVALKTPPRGAGQVCSAAYSEDDYVVVFEHTYVATAGISANIVDALERFYTRHLALRNKRRLLIADYERRWHEIHADY</sequence>
<name>A0A397AY51_APHAT</name>
<dbReference type="PROSITE" id="PS51698">
    <property type="entry name" value="U_BOX"/>
    <property type="match status" value="1"/>
</dbReference>
<dbReference type="InterPro" id="IPR003613">
    <property type="entry name" value="Ubox_domain"/>
</dbReference>